<evidence type="ECO:0008006" key="6">
    <source>
        <dbReference type="Google" id="ProtNLM"/>
    </source>
</evidence>
<dbReference type="SUPFAM" id="SSF52058">
    <property type="entry name" value="L domain-like"/>
    <property type="match status" value="1"/>
</dbReference>
<dbReference type="PANTHER" id="PTHR47566:SF1">
    <property type="entry name" value="PROTEIN NUD1"/>
    <property type="match status" value="1"/>
</dbReference>
<dbReference type="RefSeq" id="WP_122200939.1">
    <property type="nucleotide sequence ID" value="NZ_CABJFV010000002.1"/>
</dbReference>
<evidence type="ECO:0000313" key="4">
    <source>
        <dbReference type="EMBL" id="RHB37827.1"/>
    </source>
</evidence>
<sequence>MRRKLLFLLFFCIATIAKAENEPVITLNVEVNEAKITLGFEVSTPNTKLSIDWGDGVLVETETIQTPDPYLNATDVVVTPKGEGLIKIYGENIVYFSCAPNAKEAKVTALDVTKAVHLTELYANTNKLTSLDVSKNTKLQILYCGGNPITALDLTNNISLIYLNANDMGINKLDVSKCPELDYLSFNNNKLEALDISKNTKLKKLYCLNNQIKSIDFSKNTILDFVNVNNNQLTSIDVTACPALTTLFCMGNQIKEIKVGNIEKTLNCSKNKLTLNTLPKRSDSGYTYAPQEALTIAESISTNQELDLSAQDNIKGVTETAQKTTYTWKTADGATTLVAGTDYTENNGKFTFLTSQNQPVYCEMTSDAFPKFTGTNVFKTTPISIQKLTGVQDNISDNIIIMPNKGEVTIEGLKIADSILIYTINGKKVIDTKASNDTMTFNLAEDNYIVRINNKVYKTIVL</sequence>
<dbReference type="InterPro" id="IPR052574">
    <property type="entry name" value="CDIRP"/>
</dbReference>
<evidence type="ECO:0000256" key="2">
    <source>
        <dbReference type="ARBA" id="ARBA00022737"/>
    </source>
</evidence>
<keyword evidence="1" id="KW-0433">Leucine-rich repeat</keyword>
<dbReference type="GO" id="GO:0035591">
    <property type="term" value="F:signaling adaptor activity"/>
    <property type="evidence" value="ECO:0007669"/>
    <property type="project" value="TreeGrafter"/>
</dbReference>
<dbReference type="Proteomes" id="UP000284379">
    <property type="component" value="Unassembled WGS sequence"/>
</dbReference>
<keyword evidence="3" id="KW-0732">Signal</keyword>
<proteinExistence type="predicted"/>
<dbReference type="Gene3D" id="3.80.10.10">
    <property type="entry name" value="Ribonuclease Inhibitor"/>
    <property type="match status" value="1"/>
</dbReference>
<dbReference type="AlphaFoldDB" id="A0A413VW17"/>
<evidence type="ECO:0000256" key="1">
    <source>
        <dbReference type="ARBA" id="ARBA00022614"/>
    </source>
</evidence>
<accession>A0A413VW17</accession>
<evidence type="ECO:0000313" key="5">
    <source>
        <dbReference type="Proteomes" id="UP000284379"/>
    </source>
</evidence>
<dbReference type="EMBL" id="QSGO01000002">
    <property type="protein sequence ID" value="RHB37827.1"/>
    <property type="molecule type" value="Genomic_DNA"/>
</dbReference>
<organism evidence="4 5">
    <name type="scientific">Bacteroides nordii</name>
    <dbReference type="NCBI Taxonomy" id="291645"/>
    <lineage>
        <taxon>Bacteria</taxon>
        <taxon>Pseudomonadati</taxon>
        <taxon>Bacteroidota</taxon>
        <taxon>Bacteroidia</taxon>
        <taxon>Bacteroidales</taxon>
        <taxon>Bacteroidaceae</taxon>
        <taxon>Bacteroides</taxon>
    </lineage>
</organism>
<feature type="chain" id="PRO_5019355505" description="Leucine-rich repeat domain-containing protein" evidence="3">
    <location>
        <begin position="20"/>
        <end position="462"/>
    </location>
</feature>
<gene>
    <name evidence="4" type="ORF">DW888_04485</name>
</gene>
<name>A0A413VW17_9BACE</name>
<evidence type="ECO:0000256" key="3">
    <source>
        <dbReference type="SAM" id="SignalP"/>
    </source>
</evidence>
<dbReference type="InterPro" id="IPR032675">
    <property type="entry name" value="LRR_dom_sf"/>
</dbReference>
<dbReference type="PANTHER" id="PTHR47566">
    <property type="match status" value="1"/>
</dbReference>
<keyword evidence="2" id="KW-0677">Repeat</keyword>
<comment type="caution">
    <text evidence="4">The sequence shown here is derived from an EMBL/GenBank/DDBJ whole genome shotgun (WGS) entry which is preliminary data.</text>
</comment>
<reference evidence="4 5" key="1">
    <citation type="submission" date="2018-08" db="EMBL/GenBank/DDBJ databases">
        <title>A genome reference for cultivated species of the human gut microbiota.</title>
        <authorList>
            <person name="Zou Y."/>
            <person name="Xue W."/>
            <person name="Luo G."/>
        </authorList>
    </citation>
    <scope>NUCLEOTIDE SEQUENCE [LARGE SCALE GENOMIC DNA]</scope>
    <source>
        <strain evidence="4 5">AM40-30BH</strain>
    </source>
</reference>
<feature type="signal peptide" evidence="3">
    <location>
        <begin position="1"/>
        <end position="19"/>
    </location>
</feature>
<protein>
    <recommendedName>
        <fullName evidence="6">Leucine-rich repeat domain-containing protein</fullName>
    </recommendedName>
</protein>